<dbReference type="Gene3D" id="3.40.710.10">
    <property type="entry name" value="DD-peptidase/beta-lactamase superfamily"/>
    <property type="match status" value="1"/>
</dbReference>
<name>A0A9Q8TZ92_9GAMM</name>
<dbReference type="PANTHER" id="PTHR43319:SF3">
    <property type="entry name" value="BETA-LACTAMASE-RELATED DOMAIN-CONTAINING PROTEIN"/>
    <property type="match status" value="1"/>
</dbReference>
<dbReference type="SUPFAM" id="SSF56601">
    <property type="entry name" value="beta-lactamase/transpeptidase-like"/>
    <property type="match status" value="1"/>
</dbReference>
<dbReference type="InterPro" id="IPR001466">
    <property type="entry name" value="Beta-lactam-related"/>
</dbReference>
<protein>
    <submittedName>
        <fullName evidence="2">Beta-lactamase family protein</fullName>
    </submittedName>
</protein>
<dbReference type="Proteomes" id="UP001056381">
    <property type="component" value="Chromosome"/>
</dbReference>
<dbReference type="EMBL" id="CP097966">
    <property type="protein sequence ID" value="URQ63639.1"/>
    <property type="molecule type" value="Genomic_DNA"/>
</dbReference>
<evidence type="ECO:0000313" key="3">
    <source>
        <dbReference type="Proteomes" id="UP001056381"/>
    </source>
</evidence>
<dbReference type="Pfam" id="PF00144">
    <property type="entry name" value="Beta-lactamase"/>
    <property type="match status" value="1"/>
</dbReference>
<gene>
    <name evidence="2" type="ORF">M9B40_02430</name>
</gene>
<keyword evidence="3" id="KW-1185">Reference proteome</keyword>
<organism evidence="2 3">
    <name type="scientific">SAR86 cluster bacterium</name>
    <dbReference type="NCBI Taxonomy" id="2030880"/>
    <lineage>
        <taxon>Bacteria</taxon>
        <taxon>Pseudomonadati</taxon>
        <taxon>Pseudomonadota</taxon>
        <taxon>Gammaproteobacteria</taxon>
        <taxon>SAR86 cluster</taxon>
    </lineage>
</organism>
<feature type="domain" description="Beta-lactamase-related" evidence="1">
    <location>
        <begin position="21"/>
        <end position="383"/>
    </location>
</feature>
<accession>A0A9Q8TZ92</accession>
<dbReference type="PANTHER" id="PTHR43319">
    <property type="entry name" value="BETA-LACTAMASE-RELATED"/>
    <property type="match status" value="1"/>
</dbReference>
<reference evidence="2" key="1">
    <citation type="submission" date="2022-05" db="EMBL/GenBank/DDBJ databases">
        <title>Single-amplified genomics reveal most streamlined microbe among free-living bacteria.</title>
        <authorList>
            <person name="Roda-Garcia J."/>
            <person name="Haro-Moreno J.M."/>
            <person name="Rodriguez-Valera F."/>
            <person name="Almagro-Moreno S."/>
            <person name="Lopez-Perez M."/>
        </authorList>
    </citation>
    <scope>NUCLEOTIDE SEQUENCE</scope>
    <source>
        <strain evidence="2">TMED112-D2-2</strain>
    </source>
</reference>
<sequence length="403" mass="45477">MIEGHCDERFQKIHQILEKQIENGFEIGASVALELEGKEVVNLYGGYSKPDKSSKWGQDTITNVWSVTKGVVGACVIKLIDEGKLDVNEKVETYWPEYGCNGKQETTVLDFLCHRAGMYGFQNGYPKEPWTNWSAYTKELEAQSPFRKPGSSQSYHALTFGWLIGELFRRVDGRTVGNYFREEFAEPLKLDFHIGVKDQDISRCAEITFKNWTEENPFINSFTNVPDAILNQNMKNFKDAIKSRDYVIAFDTGRSDDDNYPNKDDWRKGEVPSANGHGTAASLAKLFGIMSTGCERDGVRLFDESILNKAIEVHSRGPDTVLFGSNLKFGYCFMLEQKSNFLGDFVPTFKKTAFGHAGAGGAVAFGDKEKKIGFAFVGNRQQDYSMLYRTANKLIEEIYSILK</sequence>
<proteinExistence type="predicted"/>
<evidence type="ECO:0000313" key="2">
    <source>
        <dbReference type="EMBL" id="URQ63639.1"/>
    </source>
</evidence>
<dbReference type="InterPro" id="IPR052907">
    <property type="entry name" value="Beta-lactamase/esterase"/>
</dbReference>
<evidence type="ECO:0000259" key="1">
    <source>
        <dbReference type="Pfam" id="PF00144"/>
    </source>
</evidence>
<dbReference type="InterPro" id="IPR012338">
    <property type="entry name" value="Beta-lactam/transpept-like"/>
</dbReference>
<dbReference type="AlphaFoldDB" id="A0A9Q8TZ92"/>